<comment type="caution">
    <text evidence="2">The sequence shown here is derived from an EMBL/GenBank/DDBJ whole genome shotgun (WGS) entry which is preliminary data.</text>
</comment>
<evidence type="ECO:0000313" key="2">
    <source>
        <dbReference type="EMBL" id="MEW9263739.1"/>
    </source>
</evidence>
<dbReference type="EMBL" id="JBFNQN010000002">
    <property type="protein sequence ID" value="MEW9263739.1"/>
    <property type="molecule type" value="Genomic_DNA"/>
</dbReference>
<evidence type="ECO:0000313" key="3">
    <source>
        <dbReference type="Proteomes" id="UP001555826"/>
    </source>
</evidence>
<feature type="compositionally biased region" description="Low complexity" evidence="1">
    <location>
        <begin position="14"/>
        <end position="29"/>
    </location>
</feature>
<proteinExistence type="predicted"/>
<gene>
    <name evidence="2" type="ORF">AB1207_03175</name>
</gene>
<dbReference type="Proteomes" id="UP001555826">
    <property type="component" value="Unassembled WGS sequence"/>
</dbReference>
<feature type="region of interest" description="Disordered" evidence="1">
    <location>
        <begin position="1"/>
        <end position="29"/>
    </location>
</feature>
<reference evidence="2 3" key="1">
    <citation type="submission" date="2024-07" db="EMBL/GenBank/DDBJ databases">
        <authorList>
            <person name="Thanompreechachai J."/>
            <person name="Duangmal K."/>
        </authorList>
    </citation>
    <scope>NUCLEOTIDE SEQUENCE [LARGE SCALE GENOMIC DNA]</scope>
    <source>
        <strain evidence="2 3">KCTC 19886</strain>
    </source>
</reference>
<keyword evidence="3" id="KW-1185">Reference proteome</keyword>
<accession>A0ABV3P285</accession>
<sequence>MTLLAPEPRPATTPAPEADPVLGTGLDTTSLDTTSATLLTWWDRLPRGRREQILSLSPDEVLPRSVAAELQRLGVECPLTLVAEDLRQVRRAMPPRALLELIERERGR</sequence>
<dbReference type="RefSeq" id="WP_367636334.1">
    <property type="nucleotide sequence ID" value="NZ_JBFNQN010000002.1"/>
</dbReference>
<organism evidence="2 3">
    <name type="scientific">Kineococcus endophyticus</name>
    <dbReference type="NCBI Taxonomy" id="1181883"/>
    <lineage>
        <taxon>Bacteria</taxon>
        <taxon>Bacillati</taxon>
        <taxon>Actinomycetota</taxon>
        <taxon>Actinomycetes</taxon>
        <taxon>Kineosporiales</taxon>
        <taxon>Kineosporiaceae</taxon>
        <taxon>Kineococcus</taxon>
    </lineage>
</organism>
<name>A0ABV3P285_9ACTN</name>
<evidence type="ECO:0000256" key="1">
    <source>
        <dbReference type="SAM" id="MobiDB-lite"/>
    </source>
</evidence>
<protein>
    <submittedName>
        <fullName evidence="2">Uncharacterized protein</fullName>
    </submittedName>
</protein>